<name>A0A9N9RVZ0_9DIPT</name>
<evidence type="ECO:0000256" key="1">
    <source>
        <dbReference type="ARBA" id="ARBA00004167"/>
    </source>
</evidence>
<reference evidence="6" key="1">
    <citation type="submission" date="2022-01" db="EMBL/GenBank/DDBJ databases">
        <authorList>
            <person name="King R."/>
        </authorList>
    </citation>
    <scope>NUCLEOTIDE SEQUENCE</scope>
</reference>
<keyword evidence="4 5" id="KW-0472">Membrane</keyword>
<evidence type="ECO:0000256" key="3">
    <source>
        <dbReference type="ARBA" id="ARBA00022989"/>
    </source>
</evidence>
<evidence type="ECO:0000313" key="6">
    <source>
        <dbReference type="EMBL" id="CAG9803538.1"/>
    </source>
</evidence>
<dbReference type="GO" id="GO:0016020">
    <property type="term" value="C:membrane"/>
    <property type="evidence" value="ECO:0007669"/>
    <property type="project" value="UniProtKB-SubCell"/>
</dbReference>
<feature type="transmembrane region" description="Helical" evidence="5">
    <location>
        <begin position="707"/>
        <end position="740"/>
    </location>
</feature>
<sequence>MYQLQTRLLDILNLPLAERIQQLKFCIETGPIKDLQAFFPALVQNIFGINPSNNVGWGLRTITAESSEYYMLYNFFNPHETFFRLIYRLHTAKFEYAFPDLPRSLKSMLEGARIDGFYTKLISTDHFQPKMLSLNAFDYFILHFVAYGTKNLHKISAAAMTVNNENTMTVYFNLVADYLCNFLPNDPNSVVYPQIDASPIKHPAPIISSSIAPMRQPKYLLLSSLSHQIPSPTNQRDVRLEGTRSSSANWRSETVLMLFIDCWLRYDMDETYELPSNEFIRLLRILVKQLHYFGNCAEQDSSSLSILRQQSQNLLNARMYSFLKTIMARWPLDTSFINVIELWLSYIQPWRYLHNRNLNNLNNDIIDIPDRFKTFINENLLSFTQIFVRLLPRFLKMDLGLNKNAHMLFRILKVFRQPSEILKNYERILINSNSVHRSQHSSYINETSNTARSPNNSMNRSGDKFASLHRHASQSALFDDSTYICMFSDEVTMQIYELMQRVYSAKMKTNFEIGNMEKLMQQNITLWERFLKFIGWLSSLNFSFSRTLDEKKKTPIYLDFILDILSPMYSIPIEEATKEYTANATIFEDSDNETNTSFMNITPSYMKSQLSQINYTGDPELLPIMSSEVRLLVRLFYPITSKFNEMFGNEINAIWNREDFYGKVGRQILSPPVETRVFDKSAGYAELQIHQIGPRLSLRKFANKTNLAIFVASFIIGWIFFGASSLGFITYIFVTLIYLIVKAMFS</sequence>
<evidence type="ECO:0000256" key="5">
    <source>
        <dbReference type="SAM" id="Phobius"/>
    </source>
</evidence>
<dbReference type="GO" id="GO:0046475">
    <property type="term" value="P:glycerophospholipid catabolic process"/>
    <property type="evidence" value="ECO:0007669"/>
    <property type="project" value="TreeGrafter"/>
</dbReference>
<accession>A0A9N9RVZ0</accession>
<evidence type="ECO:0000256" key="4">
    <source>
        <dbReference type="ARBA" id="ARBA00023136"/>
    </source>
</evidence>
<organism evidence="6 7">
    <name type="scientific">Chironomus riparius</name>
    <dbReference type="NCBI Taxonomy" id="315576"/>
    <lineage>
        <taxon>Eukaryota</taxon>
        <taxon>Metazoa</taxon>
        <taxon>Ecdysozoa</taxon>
        <taxon>Arthropoda</taxon>
        <taxon>Hexapoda</taxon>
        <taxon>Insecta</taxon>
        <taxon>Pterygota</taxon>
        <taxon>Neoptera</taxon>
        <taxon>Endopterygota</taxon>
        <taxon>Diptera</taxon>
        <taxon>Nematocera</taxon>
        <taxon>Chironomoidea</taxon>
        <taxon>Chironomidae</taxon>
        <taxon>Chironominae</taxon>
        <taxon>Chironomus</taxon>
    </lineage>
</organism>
<dbReference type="GO" id="GO:0050290">
    <property type="term" value="F:sphingomyelin phosphodiesterase D activity"/>
    <property type="evidence" value="ECO:0007669"/>
    <property type="project" value="InterPro"/>
</dbReference>
<dbReference type="PANTHER" id="PTHR12988:SF6">
    <property type="entry name" value="SPHINGOMYELIN PHOSPHODIESTERASE 4"/>
    <property type="match status" value="1"/>
</dbReference>
<keyword evidence="7" id="KW-1185">Reference proteome</keyword>
<dbReference type="AlphaFoldDB" id="A0A9N9RVZ0"/>
<protein>
    <recommendedName>
        <fullName evidence="8">Sphingomyelin phosphodiesterase 4</fullName>
    </recommendedName>
</protein>
<dbReference type="PANTHER" id="PTHR12988">
    <property type="entry name" value="SPHINGOMYELIN PHOSPHODIESTERASE 4"/>
    <property type="match status" value="1"/>
</dbReference>
<evidence type="ECO:0000256" key="2">
    <source>
        <dbReference type="ARBA" id="ARBA00022692"/>
    </source>
</evidence>
<dbReference type="Proteomes" id="UP001153620">
    <property type="component" value="Chromosome 2"/>
</dbReference>
<evidence type="ECO:0000313" key="7">
    <source>
        <dbReference type="Proteomes" id="UP001153620"/>
    </source>
</evidence>
<reference evidence="6" key="2">
    <citation type="submission" date="2022-10" db="EMBL/GenBank/DDBJ databases">
        <authorList>
            <consortium name="ENA_rothamsted_submissions"/>
            <consortium name="culmorum"/>
            <person name="King R."/>
        </authorList>
    </citation>
    <scope>NUCLEOTIDE SEQUENCE</scope>
</reference>
<dbReference type="Pfam" id="PF14724">
    <property type="entry name" value="mit_SMPDase"/>
    <property type="match status" value="2"/>
</dbReference>
<dbReference type="InterPro" id="IPR024129">
    <property type="entry name" value="Sphingomy_SMPD4"/>
</dbReference>
<dbReference type="EMBL" id="OU895878">
    <property type="protein sequence ID" value="CAG9803538.1"/>
    <property type="molecule type" value="Genomic_DNA"/>
</dbReference>
<evidence type="ECO:0008006" key="8">
    <source>
        <dbReference type="Google" id="ProtNLM"/>
    </source>
</evidence>
<keyword evidence="2 5" id="KW-0812">Transmembrane</keyword>
<proteinExistence type="predicted"/>
<gene>
    <name evidence="6" type="ORF">CHIRRI_LOCUS6436</name>
</gene>
<dbReference type="OrthoDB" id="10251508at2759"/>
<keyword evidence="3 5" id="KW-1133">Transmembrane helix</keyword>
<comment type="subcellular location">
    <subcellularLocation>
        <location evidence="1">Membrane</location>
        <topology evidence="1">Single-pass membrane protein</topology>
    </subcellularLocation>
</comment>
<dbReference type="GO" id="GO:0046513">
    <property type="term" value="P:ceramide biosynthetic process"/>
    <property type="evidence" value="ECO:0007669"/>
    <property type="project" value="TreeGrafter"/>
</dbReference>
<dbReference type="GO" id="GO:0006685">
    <property type="term" value="P:sphingomyelin catabolic process"/>
    <property type="evidence" value="ECO:0007669"/>
    <property type="project" value="TreeGrafter"/>
</dbReference>